<dbReference type="Gramene" id="KFK30689">
    <property type="protein sequence ID" value="KFK30689"/>
    <property type="gene ID" value="AALP_AA6G015000"/>
</dbReference>
<dbReference type="EMBL" id="CM002874">
    <property type="protein sequence ID" value="KFK30689.1"/>
    <property type="molecule type" value="Genomic_DNA"/>
</dbReference>
<accession>A0A087GLD7</accession>
<dbReference type="Proteomes" id="UP000029120">
    <property type="component" value="Chromosome 6"/>
</dbReference>
<dbReference type="PANTHER" id="PTHR31969">
    <property type="entry name" value="GEM-LIKE PROTEIN 2"/>
    <property type="match status" value="1"/>
</dbReference>
<evidence type="ECO:0000313" key="4">
    <source>
        <dbReference type="EMBL" id="KFK30689.1"/>
    </source>
</evidence>
<sequence length="234" mass="26132">MSTRQYKPVNEKDSMVKHKTNGRNNNSYVHISPPTSASDKRSRDKVLEVLNRYGKKVEDVTRKAEALAGGLKDHLKFSPSISDAAMARLAQGTKMIVEGGPERVFQREFGELSSEKLLDSFVCYISTTSGPVTGMLYVSNKRIAFCSDYAIRLPSSAGGNGVVLAYYKVVMELEKVSWISSSSNVFKPSERYVQVVTQDGLEFWFMGFVSYIDAFNCLNKAHCDHVKPISLKTF</sequence>
<dbReference type="eggNOG" id="ENOG502R6FW">
    <property type="taxonomic scope" value="Eukaryota"/>
</dbReference>
<gene>
    <name evidence="4" type="ordered locus">AALP_Aa6g015000</name>
</gene>
<dbReference type="OrthoDB" id="1876989at2759"/>
<comment type="similarity">
    <text evidence="1">Belongs to the GEM family.</text>
</comment>
<dbReference type="InterPro" id="IPR037848">
    <property type="entry name" value="GEM-like"/>
</dbReference>
<evidence type="ECO:0000259" key="3">
    <source>
        <dbReference type="SMART" id="SM00568"/>
    </source>
</evidence>
<proteinExistence type="inferred from homology"/>
<dbReference type="InterPro" id="IPR004182">
    <property type="entry name" value="GRAM"/>
</dbReference>
<dbReference type="Gene3D" id="2.30.29.30">
    <property type="entry name" value="Pleckstrin-homology domain (PH domain)/Phosphotyrosine-binding domain (PTB)"/>
    <property type="match status" value="1"/>
</dbReference>
<feature type="compositionally biased region" description="Polar residues" evidence="2">
    <location>
        <begin position="22"/>
        <end position="37"/>
    </location>
</feature>
<evidence type="ECO:0000313" key="5">
    <source>
        <dbReference type="Proteomes" id="UP000029120"/>
    </source>
</evidence>
<reference evidence="5" key="1">
    <citation type="journal article" date="2015" name="Nat. Plants">
        <title>Genome expansion of Arabis alpina linked with retrotransposition and reduced symmetric DNA methylation.</title>
        <authorList>
            <person name="Willing E.M."/>
            <person name="Rawat V."/>
            <person name="Mandakova T."/>
            <person name="Maumus F."/>
            <person name="James G.V."/>
            <person name="Nordstroem K.J."/>
            <person name="Becker C."/>
            <person name="Warthmann N."/>
            <person name="Chica C."/>
            <person name="Szarzynska B."/>
            <person name="Zytnicki M."/>
            <person name="Albani M.C."/>
            <person name="Kiefer C."/>
            <person name="Bergonzi S."/>
            <person name="Castaings L."/>
            <person name="Mateos J.L."/>
            <person name="Berns M.C."/>
            <person name="Bujdoso N."/>
            <person name="Piofczyk T."/>
            <person name="de Lorenzo L."/>
            <person name="Barrero-Sicilia C."/>
            <person name="Mateos I."/>
            <person name="Piednoel M."/>
            <person name="Hagmann J."/>
            <person name="Chen-Min-Tao R."/>
            <person name="Iglesias-Fernandez R."/>
            <person name="Schuster S.C."/>
            <person name="Alonso-Blanco C."/>
            <person name="Roudier F."/>
            <person name="Carbonero P."/>
            <person name="Paz-Ares J."/>
            <person name="Davis S.J."/>
            <person name="Pecinka A."/>
            <person name="Quesneville H."/>
            <person name="Colot V."/>
            <person name="Lysak M.A."/>
            <person name="Weigel D."/>
            <person name="Coupland G."/>
            <person name="Schneeberger K."/>
        </authorList>
    </citation>
    <scope>NUCLEOTIDE SEQUENCE [LARGE SCALE GENOMIC DNA]</scope>
    <source>
        <strain evidence="5">cv. Pajares</strain>
    </source>
</reference>
<organism evidence="4 5">
    <name type="scientific">Arabis alpina</name>
    <name type="common">Alpine rock-cress</name>
    <dbReference type="NCBI Taxonomy" id="50452"/>
    <lineage>
        <taxon>Eukaryota</taxon>
        <taxon>Viridiplantae</taxon>
        <taxon>Streptophyta</taxon>
        <taxon>Embryophyta</taxon>
        <taxon>Tracheophyta</taxon>
        <taxon>Spermatophyta</taxon>
        <taxon>Magnoliopsida</taxon>
        <taxon>eudicotyledons</taxon>
        <taxon>Gunneridae</taxon>
        <taxon>Pentapetalae</taxon>
        <taxon>rosids</taxon>
        <taxon>malvids</taxon>
        <taxon>Brassicales</taxon>
        <taxon>Brassicaceae</taxon>
        <taxon>Arabideae</taxon>
        <taxon>Arabis</taxon>
    </lineage>
</organism>
<feature type="domain" description="GRAM" evidence="3">
    <location>
        <begin position="103"/>
        <end position="183"/>
    </location>
</feature>
<dbReference type="Pfam" id="PF02893">
    <property type="entry name" value="GRAM"/>
    <property type="match status" value="1"/>
</dbReference>
<protein>
    <recommendedName>
        <fullName evidence="3">GRAM domain-containing protein</fullName>
    </recommendedName>
</protein>
<dbReference type="InterPro" id="IPR011993">
    <property type="entry name" value="PH-like_dom_sf"/>
</dbReference>
<keyword evidence="5" id="KW-1185">Reference proteome</keyword>
<feature type="region of interest" description="Disordered" evidence="2">
    <location>
        <begin position="1"/>
        <end position="43"/>
    </location>
</feature>
<name>A0A087GLD7_ARAAL</name>
<dbReference type="OMA" id="RRITFCS"/>
<dbReference type="SMART" id="SM00568">
    <property type="entry name" value="GRAM"/>
    <property type="match status" value="1"/>
</dbReference>
<dbReference type="AlphaFoldDB" id="A0A087GLD7"/>
<evidence type="ECO:0000256" key="2">
    <source>
        <dbReference type="SAM" id="MobiDB-lite"/>
    </source>
</evidence>
<evidence type="ECO:0000256" key="1">
    <source>
        <dbReference type="ARBA" id="ARBA00009414"/>
    </source>
</evidence>